<proteinExistence type="inferred from homology"/>
<dbReference type="EMBL" id="CP003422">
    <property type="protein sequence ID" value="AFH61821.1"/>
    <property type="molecule type" value="Genomic_DNA"/>
</dbReference>
<reference evidence="3 4" key="1">
    <citation type="submission" date="2013-06" db="EMBL/GenBank/DDBJ databases">
        <title>Complete genome sequence of Paenibacillus mucilaginosus K02.</title>
        <authorList>
            <person name="Xiao B."/>
            <person name="Sun L."/>
            <person name="Xiao L."/>
            <person name="Lian B."/>
        </authorList>
    </citation>
    <scope>NUCLEOTIDE SEQUENCE [LARGE SCALE GENOMIC DNA]</scope>
    <source>
        <strain evidence="3 4">K02</strain>
    </source>
</reference>
<dbReference type="OrthoDB" id="9803739at2"/>
<protein>
    <submittedName>
        <fullName evidence="3">Racemase</fullName>
    </submittedName>
</protein>
<dbReference type="Proteomes" id="UP000007392">
    <property type="component" value="Chromosome"/>
</dbReference>
<keyword evidence="2" id="KW-0413">Isomerase</keyword>
<dbReference type="Pfam" id="PF01177">
    <property type="entry name" value="Asp_Glu_race"/>
    <property type="match status" value="1"/>
</dbReference>
<gene>
    <name evidence="3" type="ORF">B2K_14035</name>
</gene>
<name>I0BHH4_9BACL</name>
<dbReference type="PANTHER" id="PTHR21198:SF7">
    <property type="entry name" value="ASPARTATE-GLUTAMATE RACEMASE FAMILY"/>
    <property type="match status" value="1"/>
</dbReference>
<evidence type="ECO:0000256" key="1">
    <source>
        <dbReference type="ARBA" id="ARBA00007847"/>
    </source>
</evidence>
<dbReference type="SUPFAM" id="SSF53681">
    <property type="entry name" value="Aspartate/glutamate racemase"/>
    <property type="match status" value="2"/>
</dbReference>
<evidence type="ECO:0000313" key="3">
    <source>
        <dbReference type="EMBL" id="AFH61821.1"/>
    </source>
</evidence>
<dbReference type="Gene3D" id="3.40.50.1860">
    <property type="match status" value="2"/>
</dbReference>
<accession>I0BHH4</accession>
<organism evidence="3 4">
    <name type="scientific">Paenibacillus mucilaginosus K02</name>
    <dbReference type="NCBI Taxonomy" id="997761"/>
    <lineage>
        <taxon>Bacteria</taxon>
        <taxon>Bacillati</taxon>
        <taxon>Bacillota</taxon>
        <taxon>Bacilli</taxon>
        <taxon>Bacillales</taxon>
        <taxon>Paenibacillaceae</taxon>
        <taxon>Paenibacillus</taxon>
    </lineage>
</organism>
<dbReference type="PATRIC" id="fig|997761.3.peg.2755"/>
<dbReference type="InterPro" id="IPR015942">
    <property type="entry name" value="Asp/Glu/hydantoin_racemase"/>
</dbReference>
<evidence type="ECO:0000313" key="4">
    <source>
        <dbReference type="Proteomes" id="UP000007392"/>
    </source>
</evidence>
<dbReference type="InterPro" id="IPR001920">
    <property type="entry name" value="Asp/Glu_race"/>
</dbReference>
<dbReference type="AlphaFoldDB" id="I0BHH4"/>
<dbReference type="KEGG" id="pmw:B2K_14035"/>
<dbReference type="PANTHER" id="PTHR21198">
    <property type="entry name" value="GLUTAMATE RACEMASE"/>
    <property type="match status" value="1"/>
</dbReference>
<comment type="similarity">
    <text evidence="1">Belongs to the aspartate/glutamate racemases family.</text>
</comment>
<evidence type="ECO:0000256" key="2">
    <source>
        <dbReference type="ARBA" id="ARBA00023235"/>
    </source>
</evidence>
<dbReference type="InterPro" id="IPR004380">
    <property type="entry name" value="Asp_race"/>
</dbReference>
<dbReference type="HOGENOM" id="CLU_055360_1_0_9"/>
<dbReference type="GO" id="GO:0047661">
    <property type="term" value="F:amino-acid racemase activity"/>
    <property type="evidence" value="ECO:0007669"/>
    <property type="project" value="InterPro"/>
</dbReference>
<dbReference type="NCBIfam" id="TIGR00035">
    <property type="entry name" value="asp_race"/>
    <property type="match status" value="1"/>
</dbReference>
<sequence length="230" mass="25406">MKTIGLIGGMSWESSVEYYKLVNTLVKEARGGLHSAKCILYSVDFAEIEQCQREDRWEDAGRILVEAAQALQRAGADCLLLCTNTMHRLAAEIRGSVEIPFLHIAHAAADEIRAKGCGRIGLLGTVYTMEGDFYRSELEERGIGVLIPDEEDRQTVNAVIYDELCRGIILPESREKFVTVIRRLQARGAEGVVLGCTEIGLLLRQDDSPLPLFDTAYLHAKKAVAEALQG</sequence>
<dbReference type="RefSeq" id="WP_014650662.1">
    <property type="nucleotide sequence ID" value="NC_017672.3"/>
</dbReference>